<organism evidence="1">
    <name type="scientific">Medicago truncatula</name>
    <name type="common">Barrel medic</name>
    <name type="synonym">Medicago tribuloides</name>
    <dbReference type="NCBI Taxonomy" id="3880"/>
    <lineage>
        <taxon>Eukaryota</taxon>
        <taxon>Viridiplantae</taxon>
        <taxon>Streptophyta</taxon>
        <taxon>Embryophyta</taxon>
        <taxon>Tracheophyta</taxon>
        <taxon>Spermatophyta</taxon>
        <taxon>Magnoliopsida</taxon>
        <taxon>eudicotyledons</taxon>
        <taxon>Gunneridae</taxon>
        <taxon>Pentapetalae</taxon>
        <taxon>rosids</taxon>
        <taxon>fabids</taxon>
        <taxon>Fabales</taxon>
        <taxon>Fabaceae</taxon>
        <taxon>Papilionoideae</taxon>
        <taxon>50 kb inversion clade</taxon>
        <taxon>NPAAA clade</taxon>
        <taxon>Hologalegina</taxon>
        <taxon>IRL clade</taxon>
        <taxon>Trifolieae</taxon>
        <taxon>Medicago</taxon>
    </lineage>
</organism>
<dbReference type="EMBL" id="BT135932">
    <property type="protein sequence ID" value="AFK35727.1"/>
    <property type="molecule type" value="mRNA"/>
</dbReference>
<name>I3S635_MEDTR</name>
<evidence type="ECO:0000313" key="1">
    <source>
        <dbReference type="EMBL" id="AFK35727.1"/>
    </source>
</evidence>
<protein>
    <submittedName>
        <fullName evidence="1">Uncharacterized protein</fullName>
    </submittedName>
</protein>
<accession>I3S635</accession>
<proteinExistence type="evidence at transcript level"/>
<sequence length="55" mass="6292">MLKLEYSKSFPVEEEMMRATSASHKTESSSAFLINPLLLFEKVTCLAVEFSIFFI</sequence>
<dbReference type="AlphaFoldDB" id="I3S635"/>
<reference evidence="1" key="1">
    <citation type="submission" date="2012-05" db="EMBL/GenBank/DDBJ databases">
        <authorList>
            <person name="Krishnakumar V."/>
            <person name="Cheung F."/>
            <person name="Xiao Y."/>
            <person name="Chan A."/>
            <person name="Moskal W.A."/>
            <person name="Town C.D."/>
        </authorList>
    </citation>
    <scope>NUCLEOTIDE SEQUENCE</scope>
</reference>